<dbReference type="InterPro" id="IPR051783">
    <property type="entry name" value="NAD(P)-dependent_oxidoreduct"/>
</dbReference>
<gene>
    <name evidence="2" type="ORF">NLU13_6673</name>
</gene>
<dbReference type="InterPro" id="IPR036291">
    <property type="entry name" value="NAD(P)-bd_dom_sf"/>
</dbReference>
<evidence type="ECO:0000313" key="3">
    <source>
        <dbReference type="Proteomes" id="UP001175261"/>
    </source>
</evidence>
<dbReference type="InterPro" id="IPR008030">
    <property type="entry name" value="NmrA-like"/>
</dbReference>
<dbReference type="GO" id="GO:0005737">
    <property type="term" value="C:cytoplasm"/>
    <property type="evidence" value="ECO:0007669"/>
    <property type="project" value="TreeGrafter"/>
</dbReference>
<dbReference type="Gene3D" id="3.40.50.720">
    <property type="entry name" value="NAD(P)-binding Rossmann-like Domain"/>
    <property type="match status" value="2"/>
</dbReference>
<dbReference type="Proteomes" id="UP001175261">
    <property type="component" value="Unassembled WGS sequence"/>
</dbReference>
<dbReference type="EMBL" id="JAPDFR010000006">
    <property type="protein sequence ID" value="KAK0385493.1"/>
    <property type="molecule type" value="Genomic_DNA"/>
</dbReference>
<dbReference type="GO" id="GO:0004029">
    <property type="term" value="F:aldehyde dehydrogenase (NAD+) activity"/>
    <property type="evidence" value="ECO:0007669"/>
    <property type="project" value="TreeGrafter"/>
</dbReference>
<comment type="caution">
    <text evidence="2">The sequence shown here is derived from an EMBL/GenBank/DDBJ whole genome shotgun (WGS) entry which is preliminary data.</text>
</comment>
<dbReference type="Pfam" id="PF05368">
    <property type="entry name" value="NmrA"/>
    <property type="match status" value="1"/>
</dbReference>
<name>A0AA39GDT3_SARSR</name>
<accession>A0AA39GDT3</accession>
<dbReference type="AlphaFoldDB" id="A0AA39GDT3"/>
<dbReference type="SUPFAM" id="SSF51735">
    <property type="entry name" value="NAD(P)-binding Rossmann-fold domains"/>
    <property type="match status" value="1"/>
</dbReference>
<dbReference type="PANTHER" id="PTHR48079">
    <property type="entry name" value="PROTEIN YEEZ"/>
    <property type="match status" value="1"/>
</dbReference>
<evidence type="ECO:0000259" key="1">
    <source>
        <dbReference type="Pfam" id="PF05368"/>
    </source>
</evidence>
<feature type="domain" description="NmrA-like" evidence="1">
    <location>
        <begin position="2"/>
        <end position="78"/>
    </location>
</feature>
<keyword evidence="3" id="KW-1185">Reference proteome</keyword>
<organism evidence="2 3">
    <name type="scientific">Sarocladium strictum</name>
    <name type="common">Black bundle disease fungus</name>
    <name type="synonym">Acremonium strictum</name>
    <dbReference type="NCBI Taxonomy" id="5046"/>
    <lineage>
        <taxon>Eukaryota</taxon>
        <taxon>Fungi</taxon>
        <taxon>Dikarya</taxon>
        <taxon>Ascomycota</taxon>
        <taxon>Pezizomycotina</taxon>
        <taxon>Sordariomycetes</taxon>
        <taxon>Hypocreomycetidae</taxon>
        <taxon>Hypocreales</taxon>
        <taxon>Sarocladiaceae</taxon>
        <taxon>Sarocladium</taxon>
    </lineage>
</organism>
<evidence type="ECO:0000313" key="2">
    <source>
        <dbReference type="EMBL" id="KAK0385493.1"/>
    </source>
</evidence>
<proteinExistence type="predicted"/>
<dbReference type="PANTHER" id="PTHR48079:SF8">
    <property type="entry name" value="NAD(P)-BINDING DOMAIN-CONTAINING PROTEIN"/>
    <property type="match status" value="1"/>
</dbReference>
<sequence>MSRVFLTGASGYIGGQVLHALVNAHPELTIRALVRDLTKGEAITTAYPNVQIVEGSLDDESVLSKEASDASVVLHLAATGHLKSVETIHKALQNRSGKPARWIQISGASLLAADELADSTRVPGSPSDLIFDDLDGVAAIHSLIKKHPSRAVDNYLLSVAESTPQVKTALVVPPIIYGPGQGPVNQRSVQIPSLAKATLERGKGLQVGQGLSRWSNVHIQDLGQLFVLLVKAALSDQATEGLWGLNGIYLTGTGELPFGDISSRVASFAAEQGWIANRDVDEVLGDEANNLLPHSTVLYGTNARSKARRAIERLGWRPQHVNGLEAEIPRAVTEEARALGKAA</sequence>
<protein>
    <recommendedName>
        <fullName evidence="1">NmrA-like domain-containing protein</fullName>
    </recommendedName>
</protein>
<reference evidence="2" key="1">
    <citation type="submission" date="2022-10" db="EMBL/GenBank/DDBJ databases">
        <title>Determination and structural analysis of whole genome sequence of Sarocladium strictum F4-1.</title>
        <authorList>
            <person name="Hu L."/>
            <person name="Jiang Y."/>
        </authorList>
    </citation>
    <scope>NUCLEOTIDE SEQUENCE</scope>
    <source>
        <strain evidence="2">F4-1</strain>
    </source>
</reference>